<dbReference type="SUPFAM" id="SSF47769">
    <property type="entry name" value="SAM/Pointed domain"/>
    <property type="match status" value="1"/>
</dbReference>
<evidence type="ECO:0000313" key="1">
    <source>
        <dbReference type="EMBL" id="RUS34721.1"/>
    </source>
</evidence>
<sequence>MDHIEILREILNNDGGVVDFYRRIILPKEDAVLSLRKNLELIQDDDEEDLADKARDLLKVLDDQLESHSVKHFWDTVPNTSSGSDLSTILQMPGNSDTLVIPPYLQTIPIEKWVVDDVNKFLKENQKKYDLSSKNLKAFAVQEISGMDLRMLTRKELQHWKLPGGPAKRIIGMFQDLRTLMELLSSSVILIVKLTTFFSDVCVSHHIHQSHHKVR</sequence>
<evidence type="ECO:0000313" key="2">
    <source>
        <dbReference type="Proteomes" id="UP000274822"/>
    </source>
</evidence>
<dbReference type="Proteomes" id="UP000274822">
    <property type="component" value="Unassembled WGS sequence"/>
</dbReference>
<evidence type="ECO:0008006" key="3">
    <source>
        <dbReference type="Google" id="ProtNLM"/>
    </source>
</evidence>
<comment type="caution">
    <text evidence="1">The sequence shown here is derived from an EMBL/GenBank/DDBJ whole genome shotgun (WGS) entry which is preliminary data.</text>
</comment>
<proteinExistence type="predicted"/>
<dbReference type="Gene3D" id="1.10.150.50">
    <property type="entry name" value="Transcription Factor, Ets-1"/>
    <property type="match status" value="1"/>
</dbReference>
<name>A0A433QY36_9FUNG</name>
<keyword evidence="2" id="KW-1185">Reference proteome</keyword>
<dbReference type="EMBL" id="RBNJ01000354">
    <property type="protein sequence ID" value="RUS34721.1"/>
    <property type="molecule type" value="Genomic_DNA"/>
</dbReference>
<gene>
    <name evidence="1" type="ORF">BC938DRAFT_478914</name>
</gene>
<dbReference type="AlphaFoldDB" id="A0A433QY36"/>
<accession>A0A433QY36</accession>
<organism evidence="1 2">
    <name type="scientific">Jimgerdemannia flammicorona</name>
    <dbReference type="NCBI Taxonomy" id="994334"/>
    <lineage>
        <taxon>Eukaryota</taxon>
        <taxon>Fungi</taxon>
        <taxon>Fungi incertae sedis</taxon>
        <taxon>Mucoromycota</taxon>
        <taxon>Mucoromycotina</taxon>
        <taxon>Endogonomycetes</taxon>
        <taxon>Endogonales</taxon>
        <taxon>Endogonaceae</taxon>
        <taxon>Jimgerdemannia</taxon>
    </lineage>
</organism>
<reference evidence="1 2" key="1">
    <citation type="journal article" date="2018" name="New Phytol.">
        <title>Phylogenomics of Endogonaceae and evolution of mycorrhizas within Mucoromycota.</title>
        <authorList>
            <person name="Chang Y."/>
            <person name="Desiro A."/>
            <person name="Na H."/>
            <person name="Sandor L."/>
            <person name="Lipzen A."/>
            <person name="Clum A."/>
            <person name="Barry K."/>
            <person name="Grigoriev I.V."/>
            <person name="Martin F.M."/>
            <person name="Stajich J.E."/>
            <person name="Smith M.E."/>
            <person name="Bonito G."/>
            <person name="Spatafora J.W."/>
        </authorList>
    </citation>
    <scope>NUCLEOTIDE SEQUENCE [LARGE SCALE GENOMIC DNA]</scope>
    <source>
        <strain evidence="1 2">AD002</strain>
    </source>
</reference>
<dbReference type="InterPro" id="IPR013761">
    <property type="entry name" value="SAM/pointed_sf"/>
</dbReference>
<protein>
    <recommendedName>
        <fullName evidence="3">SAM domain-containing protein</fullName>
    </recommendedName>
</protein>